<evidence type="ECO:0000313" key="1">
    <source>
        <dbReference type="EMBL" id="CAG8598515.1"/>
    </source>
</evidence>
<comment type="caution">
    <text evidence="1">The sequence shown here is derived from an EMBL/GenBank/DDBJ whole genome shotgun (WGS) entry which is preliminary data.</text>
</comment>
<dbReference type="EMBL" id="CAJVPI010001168">
    <property type="protein sequence ID" value="CAG8598515.1"/>
    <property type="molecule type" value="Genomic_DNA"/>
</dbReference>
<dbReference type="AlphaFoldDB" id="A0A9N9CFH2"/>
<name>A0A9N9CFH2_9GLOM</name>
<evidence type="ECO:0000313" key="2">
    <source>
        <dbReference type="Proteomes" id="UP000789739"/>
    </source>
</evidence>
<sequence length="247" mass="28047">MSYDQTTTLASSSSTRPLLPSYDEALASEDTPSPYNSNDENQSLLQADYSKTSHTDTNVVVDIYGQESAVADELSAPPAYSLSDASYERSTKGVVSYDPKINQEVESLHRFFLAHNDMPEMAITVHGCHEETTVHYHTHTDDNGHTRTDTTHHSEEVTDFHFTLDLTEYIIPRGIITVNGQKGQPAKDLRELLQEYVENKNKLKEIKMKKVRVKYRHICFAFVSLKNHPIYYLVSPSPPIHFPMIRS</sequence>
<accession>A0A9N9CFH2</accession>
<keyword evidence="2" id="KW-1185">Reference proteome</keyword>
<organism evidence="1 2">
    <name type="scientific">Paraglomus brasilianum</name>
    <dbReference type="NCBI Taxonomy" id="144538"/>
    <lineage>
        <taxon>Eukaryota</taxon>
        <taxon>Fungi</taxon>
        <taxon>Fungi incertae sedis</taxon>
        <taxon>Mucoromycota</taxon>
        <taxon>Glomeromycotina</taxon>
        <taxon>Glomeromycetes</taxon>
        <taxon>Paraglomerales</taxon>
        <taxon>Paraglomeraceae</taxon>
        <taxon>Paraglomus</taxon>
    </lineage>
</organism>
<proteinExistence type="predicted"/>
<gene>
    <name evidence="1" type="ORF">PBRASI_LOCUS7511</name>
</gene>
<dbReference type="PANTHER" id="PTHR37848">
    <property type="entry name" value="EXPRESSED PROTEIN"/>
    <property type="match status" value="1"/>
</dbReference>
<dbReference type="PANTHER" id="PTHR37848:SF1">
    <property type="entry name" value="SUN DOMAIN-CONTAINING PROTEIN"/>
    <property type="match status" value="1"/>
</dbReference>
<protein>
    <submittedName>
        <fullName evidence="1">10754_t:CDS:1</fullName>
    </submittedName>
</protein>
<reference evidence="1" key="1">
    <citation type="submission" date="2021-06" db="EMBL/GenBank/DDBJ databases">
        <authorList>
            <person name="Kallberg Y."/>
            <person name="Tangrot J."/>
            <person name="Rosling A."/>
        </authorList>
    </citation>
    <scope>NUCLEOTIDE SEQUENCE</scope>
    <source>
        <strain evidence="1">BR232B</strain>
    </source>
</reference>
<dbReference type="OrthoDB" id="203796at2759"/>
<dbReference type="Proteomes" id="UP000789739">
    <property type="component" value="Unassembled WGS sequence"/>
</dbReference>